<dbReference type="Pfam" id="PF00271">
    <property type="entry name" value="Helicase_C"/>
    <property type="match status" value="1"/>
</dbReference>
<comment type="similarity">
    <text evidence="6">Belongs to the DEAD box helicase family.</text>
</comment>
<dbReference type="CDD" id="cd18787">
    <property type="entry name" value="SF2_C_DEAD"/>
    <property type="match status" value="1"/>
</dbReference>
<evidence type="ECO:0000259" key="8">
    <source>
        <dbReference type="PROSITE" id="PS51194"/>
    </source>
</evidence>
<dbReference type="EC" id="3.6.4.13" evidence="1"/>
<dbReference type="PROSITE" id="PS00039">
    <property type="entry name" value="DEAD_ATP_HELICASE"/>
    <property type="match status" value="1"/>
</dbReference>
<dbReference type="PANTHER" id="PTHR47958">
    <property type="entry name" value="ATP-DEPENDENT RNA HELICASE DBP3"/>
    <property type="match status" value="1"/>
</dbReference>
<dbReference type="SMART" id="SM00487">
    <property type="entry name" value="DEXDc"/>
    <property type="match status" value="1"/>
</dbReference>
<dbReference type="EMBL" id="LLZZ01000126">
    <property type="protein sequence ID" value="KTB02169.1"/>
    <property type="molecule type" value="Genomic_DNA"/>
</dbReference>
<keyword evidence="4 6" id="KW-0347">Helicase</keyword>
<proteinExistence type="inferred from homology"/>
<dbReference type="Pfam" id="PF00270">
    <property type="entry name" value="DEAD"/>
    <property type="match status" value="1"/>
</dbReference>
<dbReference type="GO" id="GO:0005682">
    <property type="term" value="C:U5 snRNP"/>
    <property type="evidence" value="ECO:0007669"/>
    <property type="project" value="EnsemblFungi"/>
</dbReference>
<dbReference type="InterPro" id="IPR001650">
    <property type="entry name" value="Helicase_C-like"/>
</dbReference>
<dbReference type="Gene3D" id="3.40.50.300">
    <property type="entry name" value="P-loop containing nucleotide triphosphate hydrolases"/>
    <property type="match status" value="2"/>
</dbReference>
<dbReference type="VEuPathDB" id="FungiDB:GVI51_K11011"/>
<dbReference type="InterPro" id="IPR014001">
    <property type="entry name" value="Helicase_ATP-bd"/>
</dbReference>
<dbReference type="AlphaFoldDB" id="A0A0W0CRC5"/>
<comment type="caution">
    <text evidence="9">The sequence shown here is derived from an EMBL/GenBank/DDBJ whole genome shotgun (WGS) entry which is preliminary data.</text>
</comment>
<dbReference type="VEuPathDB" id="FungiDB:CAGL0K11198g"/>
<dbReference type="GO" id="GO:0000384">
    <property type="term" value="F:first spliceosomal transesterification activity"/>
    <property type="evidence" value="ECO:0007669"/>
    <property type="project" value="EnsemblFungi"/>
</dbReference>
<dbReference type="InterPro" id="IPR000629">
    <property type="entry name" value="RNA-helicase_DEAD-box_CS"/>
</dbReference>
<evidence type="ECO:0000256" key="3">
    <source>
        <dbReference type="ARBA" id="ARBA00022801"/>
    </source>
</evidence>
<keyword evidence="5 6" id="KW-0067">ATP-binding</keyword>
<dbReference type="PROSITE" id="PS51194">
    <property type="entry name" value="HELICASE_CTER"/>
    <property type="match status" value="1"/>
</dbReference>
<dbReference type="SMART" id="SM00490">
    <property type="entry name" value="HELICc"/>
    <property type="match status" value="1"/>
</dbReference>
<evidence type="ECO:0000256" key="1">
    <source>
        <dbReference type="ARBA" id="ARBA00012552"/>
    </source>
</evidence>
<keyword evidence="2 6" id="KW-0547">Nucleotide-binding</keyword>
<evidence type="ECO:0000256" key="4">
    <source>
        <dbReference type="ARBA" id="ARBA00022806"/>
    </source>
</evidence>
<dbReference type="CDD" id="cd17945">
    <property type="entry name" value="DEADc_DDX23"/>
    <property type="match status" value="1"/>
</dbReference>
<gene>
    <name evidence="9" type="ORF">AO440_003721</name>
</gene>
<accession>A0A0W0CRC5</accession>
<evidence type="ECO:0000259" key="7">
    <source>
        <dbReference type="PROSITE" id="PS51192"/>
    </source>
</evidence>
<sequence>MLVLRKFRWRKWTAETLESTKMTRPIDVHQLLKSRSAGPKYMSVEERERVVIEHSNDEVDLGVEYAKKRNVDEVAEDSARESRKKSKPLDFDWDPADNTLEGYQPIVNPVILERIRQQEDQSDGLEAQYLGKSWREKMLVEMDERDWRIMREEFNITSKGKGAVKHPLRNWSETNVIPSDLVRALTEGMGFDEPTAIQRITIPNAISSNKSVPRDILGIASTGSGKTLAFSIPILARLDALPARPVNLKTLDGPLALVLVPTRELAQQISQEINRLLSAWENKKNLNAVSIVGGHSMSDISHTLRNGCDILIATPGRLLDVLDNHLVVLNKIQSLVLDEADRMIDLGFEDQMKSILSHLMADELAARQTMLFTATLSSSVESIAKGYLKNPLHVSVGSRWDSDKPLITQVVRHTGDDDKKLSFLKDDLIKNGLPAIIFINYKETADWLTLRLSDRFNIVTLHGSKSQSQRESAIQKLKSGTANVLIATNVAARGLDIPDVALVVNFQMSKKFDDYIHRIGRTGRAGKTGIAVTYLTGEEDPQLIKQLAKYVKDVDPNNENDFPEECAKHFGIVSETRNRIIY</sequence>
<feature type="domain" description="Helicase ATP-binding" evidence="7">
    <location>
        <begin position="207"/>
        <end position="394"/>
    </location>
</feature>
<reference evidence="9 10" key="1">
    <citation type="submission" date="2015-10" db="EMBL/GenBank/DDBJ databases">
        <title>Draft genomes sequences of Candida glabrata isolates 1A, 1B, 2A, 2B, 3A and 3B.</title>
        <authorList>
            <person name="Haavelsrud O.E."/>
            <person name="Gaustad P."/>
        </authorList>
    </citation>
    <scope>NUCLEOTIDE SEQUENCE [LARGE SCALE GENOMIC DNA]</scope>
    <source>
        <strain evidence="9">910700640</strain>
    </source>
</reference>
<evidence type="ECO:0000256" key="2">
    <source>
        <dbReference type="ARBA" id="ARBA00022741"/>
    </source>
</evidence>
<dbReference type="VEuPathDB" id="FungiDB:B1J91_K11198g"/>
<evidence type="ECO:0000256" key="6">
    <source>
        <dbReference type="RuleBase" id="RU000492"/>
    </source>
</evidence>
<dbReference type="VEuPathDB" id="FungiDB:GWK60_K10967"/>
<dbReference type="GO" id="GO:0005524">
    <property type="term" value="F:ATP binding"/>
    <property type="evidence" value="ECO:0007669"/>
    <property type="project" value="UniProtKB-KW"/>
</dbReference>
<dbReference type="InterPro" id="IPR011545">
    <property type="entry name" value="DEAD/DEAH_box_helicase_dom"/>
</dbReference>
<dbReference type="GO" id="GO:0000395">
    <property type="term" value="P:mRNA 5'-splice site recognition"/>
    <property type="evidence" value="ECO:0007669"/>
    <property type="project" value="EnsemblFungi"/>
</dbReference>
<dbReference type="PROSITE" id="PS51192">
    <property type="entry name" value="HELICASE_ATP_BIND_1"/>
    <property type="match status" value="1"/>
</dbReference>
<keyword evidence="3 6" id="KW-0378">Hydrolase</keyword>
<dbReference type="Proteomes" id="UP000054886">
    <property type="component" value="Unassembled WGS sequence"/>
</dbReference>
<evidence type="ECO:0000313" key="9">
    <source>
        <dbReference type="EMBL" id="KTB02169.1"/>
    </source>
</evidence>
<organism evidence="9 10">
    <name type="scientific">Candida glabrata</name>
    <name type="common">Yeast</name>
    <name type="synonym">Torulopsis glabrata</name>
    <dbReference type="NCBI Taxonomy" id="5478"/>
    <lineage>
        <taxon>Eukaryota</taxon>
        <taxon>Fungi</taxon>
        <taxon>Dikarya</taxon>
        <taxon>Ascomycota</taxon>
        <taxon>Saccharomycotina</taxon>
        <taxon>Saccharomycetes</taxon>
        <taxon>Saccharomycetales</taxon>
        <taxon>Saccharomycetaceae</taxon>
        <taxon>Nakaseomyces</taxon>
    </lineage>
</organism>
<dbReference type="GO" id="GO:0003724">
    <property type="term" value="F:RNA helicase activity"/>
    <property type="evidence" value="ECO:0007669"/>
    <property type="project" value="UniProtKB-EC"/>
</dbReference>
<dbReference type="GO" id="GO:0016787">
    <property type="term" value="F:hydrolase activity"/>
    <property type="evidence" value="ECO:0007669"/>
    <property type="project" value="UniProtKB-KW"/>
</dbReference>
<dbReference type="InterPro" id="IPR027417">
    <property type="entry name" value="P-loop_NTPase"/>
</dbReference>
<evidence type="ECO:0000313" key="10">
    <source>
        <dbReference type="Proteomes" id="UP000054886"/>
    </source>
</evidence>
<dbReference type="GO" id="GO:0003723">
    <property type="term" value="F:RNA binding"/>
    <property type="evidence" value="ECO:0007669"/>
    <property type="project" value="EnsemblFungi"/>
</dbReference>
<name>A0A0W0CRC5_CANGB</name>
<feature type="domain" description="Helicase C-terminal" evidence="8">
    <location>
        <begin position="416"/>
        <end position="570"/>
    </location>
</feature>
<dbReference type="SUPFAM" id="SSF52540">
    <property type="entry name" value="P-loop containing nucleoside triphosphate hydrolases"/>
    <property type="match status" value="1"/>
</dbReference>
<protein>
    <recommendedName>
        <fullName evidence="1">RNA helicase</fullName>
        <ecNumber evidence="1">3.6.4.13</ecNumber>
    </recommendedName>
</protein>
<evidence type="ECO:0000256" key="5">
    <source>
        <dbReference type="ARBA" id="ARBA00022840"/>
    </source>
</evidence>